<dbReference type="InterPro" id="IPR002048">
    <property type="entry name" value="EF_hand_dom"/>
</dbReference>
<dbReference type="PROSITE" id="PS51079">
    <property type="entry name" value="MBT"/>
    <property type="match status" value="1"/>
</dbReference>
<dbReference type="Gene3D" id="1.10.10.10">
    <property type="entry name" value="Winged helix-like DNA-binding domain superfamily/Winged helix DNA-binding domain"/>
    <property type="match status" value="1"/>
</dbReference>
<keyword evidence="2" id="KW-0808">Transferase</keyword>
<dbReference type="Gene3D" id="3.30.70.1390">
    <property type="entry name" value="ROC domain from the Parkinson's disease-associated leucine-rich repeat kinase 2"/>
    <property type="match status" value="1"/>
</dbReference>
<dbReference type="SUPFAM" id="SSF63748">
    <property type="entry name" value="Tudor/PWWP/MBT"/>
    <property type="match status" value="1"/>
</dbReference>
<feature type="region of interest" description="Disordered" evidence="11">
    <location>
        <begin position="2913"/>
        <end position="2933"/>
    </location>
</feature>
<gene>
    <name evidence="14" type="ORF">QYT958_LOCUS2330</name>
</gene>
<feature type="region of interest" description="Disordered" evidence="11">
    <location>
        <begin position="2603"/>
        <end position="2645"/>
    </location>
</feature>
<feature type="compositionally biased region" description="Basic residues" evidence="11">
    <location>
        <begin position="3156"/>
        <end position="3173"/>
    </location>
</feature>
<feature type="region of interest" description="Disordered" evidence="11">
    <location>
        <begin position="3453"/>
        <end position="3532"/>
    </location>
</feature>
<proteinExistence type="predicted"/>
<evidence type="ECO:0000256" key="4">
    <source>
        <dbReference type="ARBA" id="ARBA00022741"/>
    </source>
</evidence>
<dbReference type="PANTHER" id="PTHR47508">
    <property type="entry name" value="SAM DOMAIN-CONTAINING PROTEIN-RELATED"/>
    <property type="match status" value="1"/>
</dbReference>
<dbReference type="InterPro" id="IPR032675">
    <property type="entry name" value="LRR_dom_sf"/>
</dbReference>
<protein>
    <recommendedName>
        <fullName evidence="1">non-specific serine/threonine protein kinase</fullName>
        <ecNumber evidence="1">2.7.11.1</ecNumber>
    </recommendedName>
</protein>
<feature type="compositionally biased region" description="Basic residues" evidence="11">
    <location>
        <begin position="3081"/>
        <end position="3093"/>
    </location>
</feature>
<keyword evidence="6" id="KW-0067">ATP-binding</keyword>
<evidence type="ECO:0000256" key="8">
    <source>
        <dbReference type="ARBA" id="ARBA00047899"/>
    </source>
</evidence>
<dbReference type="PRINTS" id="PR00449">
    <property type="entry name" value="RASTRNSFRMNG"/>
</dbReference>
<dbReference type="EMBL" id="CAJOBR010000150">
    <property type="protein sequence ID" value="CAF4472385.1"/>
    <property type="molecule type" value="Genomic_DNA"/>
</dbReference>
<dbReference type="InterPro" id="IPR057263">
    <property type="entry name" value="COR-B"/>
</dbReference>
<evidence type="ECO:0000256" key="2">
    <source>
        <dbReference type="ARBA" id="ARBA00022679"/>
    </source>
</evidence>
<comment type="catalytic activity">
    <reaction evidence="9">
        <text>L-seryl-[protein] + ATP = O-phospho-L-seryl-[protein] + ADP + H(+)</text>
        <dbReference type="Rhea" id="RHEA:17989"/>
        <dbReference type="Rhea" id="RHEA-COMP:9863"/>
        <dbReference type="Rhea" id="RHEA-COMP:11604"/>
        <dbReference type="ChEBI" id="CHEBI:15378"/>
        <dbReference type="ChEBI" id="CHEBI:29999"/>
        <dbReference type="ChEBI" id="CHEBI:30616"/>
        <dbReference type="ChEBI" id="CHEBI:83421"/>
        <dbReference type="ChEBI" id="CHEBI:456216"/>
        <dbReference type="EC" id="2.7.11.1"/>
    </reaction>
</comment>
<dbReference type="GO" id="GO:0007165">
    <property type="term" value="P:signal transduction"/>
    <property type="evidence" value="ECO:0007669"/>
    <property type="project" value="InterPro"/>
</dbReference>
<feature type="compositionally biased region" description="Basic residues" evidence="11">
    <location>
        <begin position="7"/>
        <end position="17"/>
    </location>
</feature>
<feature type="repeat" description="MBT" evidence="10">
    <location>
        <begin position="1033"/>
        <end position="1162"/>
    </location>
</feature>
<dbReference type="Gene3D" id="3.80.10.10">
    <property type="entry name" value="Ribonuclease Inhibitor"/>
    <property type="match status" value="2"/>
</dbReference>
<evidence type="ECO:0000256" key="6">
    <source>
        <dbReference type="ARBA" id="ARBA00022840"/>
    </source>
</evidence>
<name>A0A820TUY0_9BILA</name>
<keyword evidence="5" id="KW-0418">Kinase</keyword>
<dbReference type="GO" id="GO:0005634">
    <property type="term" value="C:nucleus"/>
    <property type="evidence" value="ECO:0007669"/>
    <property type="project" value="InterPro"/>
</dbReference>
<feature type="compositionally biased region" description="Basic residues" evidence="11">
    <location>
        <begin position="3194"/>
        <end position="3204"/>
    </location>
</feature>
<reference evidence="14" key="1">
    <citation type="submission" date="2021-02" db="EMBL/GenBank/DDBJ databases">
        <authorList>
            <person name="Nowell W R."/>
        </authorList>
    </citation>
    <scope>NUCLEOTIDE SEQUENCE</scope>
</reference>
<dbReference type="Pfam" id="PF02820">
    <property type="entry name" value="MBT"/>
    <property type="match status" value="1"/>
</dbReference>
<feature type="compositionally biased region" description="Polar residues" evidence="11">
    <location>
        <begin position="3502"/>
        <end position="3517"/>
    </location>
</feature>
<feature type="domain" description="EF-hand" evidence="12">
    <location>
        <begin position="1685"/>
        <end position="1720"/>
    </location>
</feature>
<feature type="compositionally biased region" description="Polar residues" evidence="11">
    <location>
        <begin position="32"/>
        <end position="44"/>
    </location>
</feature>
<evidence type="ECO:0000256" key="5">
    <source>
        <dbReference type="ARBA" id="ARBA00022777"/>
    </source>
</evidence>
<dbReference type="SUPFAM" id="SSF52047">
    <property type="entry name" value="RNI-like"/>
    <property type="match status" value="1"/>
</dbReference>
<dbReference type="Pfam" id="PF25497">
    <property type="entry name" value="COR-B"/>
    <property type="match status" value="1"/>
</dbReference>
<dbReference type="GO" id="GO:0006355">
    <property type="term" value="P:regulation of DNA-templated transcription"/>
    <property type="evidence" value="ECO:0007669"/>
    <property type="project" value="InterPro"/>
</dbReference>
<dbReference type="InterPro" id="IPR032171">
    <property type="entry name" value="COR-A"/>
</dbReference>
<accession>A0A820TUY0</accession>
<dbReference type="GO" id="GO:0016301">
    <property type="term" value="F:kinase activity"/>
    <property type="evidence" value="ECO:0007669"/>
    <property type="project" value="UniProtKB-KW"/>
</dbReference>
<feature type="compositionally biased region" description="Basic and acidic residues" evidence="11">
    <location>
        <begin position="3369"/>
        <end position="3392"/>
    </location>
</feature>
<dbReference type="PANTHER" id="PTHR47508:SF1">
    <property type="entry name" value="NON-SPECIFIC SERINE_THREONINE PROTEIN KINASE"/>
    <property type="match status" value="1"/>
</dbReference>
<feature type="region of interest" description="Disordered" evidence="11">
    <location>
        <begin position="3059"/>
        <end position="3404"/>
    </location>
</feature>
<evidence type="ECO:0000313" key="15">
    <source>
        <dbReference type="Proteomes" id="UP000663848"/>
    </source>
</evidence>
<evidence type="ECO:0000313" key="14">
    <source>
        <dbReference type="EMBL" id="CAF4472385.1"/>
    </source>
</evidence>
<dbReference type="SMART" id="SM00561">
    <property type="entry name" value="MBT"/>
    <property type="match status" value="1"/>
</dbReference>
<dbReference type="InterPro" id="IPR000157">
    <property type="entry name" value="TIR_dom"/>
</dbReference>
<feature type="domain" description="Roc" evidence="13">
    <location>
        <begin position="1855"/>
        <end position="2025"/>
    </location>
</feature>
<dbReference type="EC" id="2.7.11.1" evidence="1"/>
<dbReference type="PROSITE" id="PS51424">
    <property type="entry name" value="ROC"/>
    <property type="match status" value="1"/>
</dbReference>
<dbReference type="Gene3D" id="3.40.50.10140">
    <property type="entry name" value="Toll/interleukin-1 receptor homology (TIR) domain"/>
    <property type="match status" value="1"/>
</dbReference>
<feature type="region of interest" description="Disordered" evidence="11">
    <location>
        <begin position="1"/>
        <end position="123"/>
    </location>
</feature>
<dbReference type="Gene3D" id="3.30.310.200">
    <property type="match status" value="1"/>
</dbReference>
<dbReference type="InterPro" id="IPR004092">
    <property type="entry name" value="Mbt"/>
</dbReference>
<dbReference type="Pfam" id="PF13676">
    <property type="entry name" value="TIR_2"/>
    <property type="match status" value="1"/>
</dbReference>
<keyword evidence="3" id="KW-0677">Repeat</keyword>
<dbReference type="SUPFAM" id="SSF52540">
    <property type="entry name" value="P-loop containing nucleoside triphosphate hydrolases"/>
    <property type="match status" value="1"/>
</dbReference>
<feature type="region of interest" description="Disordered" evidence="11">
    <location>
        <begin position="2763"/>
        <end position="2784"/>
    </location>
</feature>
<sequence>MAYNSKNTKKKKVKSKASKGYDSEEDDIDQVSEMQRQQQLSSQEMMAPAQEESSESFSEQKKQVLKSKASKRNPAFQFHSEPMRSYDEEEDRSTRIGKNPMRSPKFYSEPKRSYDEEEDRSTRIENFPIRTTKRLDPAEVKPTFQQQQNNAPPLPPITTTQNFNEIFQEKLQNDSMKDFKDYFLEHAKLTGKIECDGSLLLTDAHLYELGQFDWPYLDTIRIRACPNLTPLVMDYIEGITRKYPARKINVNVELMLHAHNTIENKSDLFDSTMIKLEPFFGKSTKKSITKVLIYHTNASINSMLSSEQMIINHVKPSKESSPKLLNYLSSKHDECQVSVLECANSILFKELFTAFHPKIIYMVISTVHDVLKCIFSLDSIRAFTFLKKKQIRFIINNNAESDEQFFSNMHLQLDNMCKSAHELYSQFIDEKVEYTSENDDFRRNHFLTSLLHVQTKCTILKDKLTKDQTFIFRENDLPSIKDHFIKDSIKYSQNLHVFNTIDNFIENEENNKVFETKEPITKLVNHLDLKAKDQHLNSATQNSTNLAQSYYVQKLVIDQVLDIYSVASGKSYFISDIEWFCDIINNLCNMETHINRKTEHIIRQFRQTLGTNIRILSRRDFNKLKANGNDMNFFQWLFNKWNIAYSVSVVDQTDDNMFVLFNSMSSESPIPLNNVWSPSWPKSELEMDIYFHLLHPCNESILLHLYKSFPSQKLLLASKYFLLIQEGAIEILLQYHYQTNHNAGISVTFRTVNLSQSSNETDPRVALVQESLQYVVREYYVIIWAFLFKHDYAFKVEDKSKSSSNNFEAINGNEFMYHQWQHLALYHYLPSPTHNSACSVCGLRPSANKSLYDACTILSPGRRTTEKKSNTQEVDNNRDQSGLLILRLGDTPLSFTGKYSVRPDGCNTFEVIFLSTDKEDTDQKIPILSSIQIGCLMNNAEIKDDEKILFEYGTERPPQEKTQDIQRSQEINTGAFLDEIRKFGGIQGLKGAKNKAHKKKELQELYTGLRLRIDILFTDKPNFFEFVFSINDVPWARQTVKRKSTQTIFQPIVQSPGIHNSQRNINLIIRHHKSELDIPMIPPATSNSKKTPWKVGMRMEAKDRKNPYILAAANIIEVYDDNRIRINFDGWTSSFDYTVETDNTDLHPCGYWEYVQRVLYKNPNPAKANPHFTFTRYDKPKSYDGIFSWRNYLTEKNQEPVPLECFSYVQTEGMTADYFPHGVTKAAFTSLSCRHYHNVRVRYHKMNTIIQDEIVNRILYEHHMEFSSPTTTTNPGAVLLPTPFDLAAFTYPCLKQFQNSSDVVVHLTCNHRSISPLDSTTIISGAHLMDTEGGQLPKSDLNSALITICMLTAMDLVRNQKRLIAPSTSKLISNNDKSFDIYLIDYYMRRWLDLSAYITCFNSTSFFNRRPSTLNQVQSHNNVLYTCYNDPDIYTSLNTGLNSIEIKSTNLTNTKRENQFGKYGECYYCCLLRKDEIKERMDVSLQKRFELVGNYSPSIFYLEFYKQDKNILETGLILNDEFFLKFNGLEIIDIKNIIIDRFQLNNKNRYCLKYLTYLSLENNNLATMQLDFQYLNNLTYLKLVDNPLETLPLNCLSPQSLQSVDLSRLGRLNEIDPNTQFSSKLKSLLITESVLTTLPQTLVADARAKLTKLTLNGATWWSFAGISVNEVVKKDSFIKKFVAFLDDDELDNIYRMYDEDVNGVLTYSEINLMNAHMYRYIQRLRPSNTKIPTSGRSSVEPSNTTNELDIFKQESFMTDISGIPSAIFHLDNLTELSLEYQGIKVVPDAIKNLKYLVIFNLNYCIELESLSAEVGFLPLRELNLTGCASLKTPPIEITRRGHAQTMAFLQRLISGSTPCKRTKLMLVGLGGAGKTSLVRAFLESHSDKPPEVTDGIDIVKWKVPLSLPDDFLEFSVWDFAGQSVYYHTHQFFLAKKAVYILAWNIRLGAEHAGLDFWLSSICCHAPNAPIFVVGTHSDLVSRIDLRQDDYKRRYPQITGFFNVSTFTGDNISELIDSIIKTTLELPYMDELIPKVWLSFETLIPGCNEDILQYNQVADIAHNAGIFDAGEVLQAVQFLHDLGSLQYFSSEHLKNYVVINPQWIINVMACIVSIRDSPVKNGRLFHSDISTIWIDYDSHLHPWILKLTEAFDLTFPVPDQNMNLVPCLLPEEEPEYAWEDVSSETELREMKVVYTFNYLPAGLFNRAQVRLFQFSDKSTIWRYGSLLIKNNHRAVIIRSDDRHIVIKIQGVRPDNVLFLIHEVFEGLVNESFFGVTYDIAFPCPDCLDARINEPWQFSSSLINRAIELKAPSIQCHRFFHVASVTDLQALIPPDSKSNYDLHLEYSVRDLKSYKQNMAVDIAYLYPPQHIPTKSEIEIKVDPRKIKDDLTSTKPTGTSIGWGDPRALKDYLEERGLQVWMDVTRLGKSGVLHDIVHGLKNTKVVIACVSDEYTLSEVCRNEFLFAKNTLRLPVVLGIFGMGDKWRTTEVGMCSLTCSQVNFQFENPSAFEDIYDIIQSNLPKRPTSAKGIALNAIKTTAAEEKTTAAYQELFELTQRKFLRVTSGFADTMNARDYPRLFTLDFVSENEKSAQELARIELATQMNAQRQQENDEDRDLEAERQRDEQLAREQNEIGDADGNSKEKEAPKTKIKKLCIRTLCENEENWHTAGSPFEITEQIVIQNSALYLSRIMLLLKQSDLPLEILTSKEGEIELQKINEISNSTTVGVKDSQCGVSEFTQENEQYISFNISVNTNTSRLIFGEKRKQHASPSRHRSATRNGGGAADMSIYGVRGGGGISHKNQINLHDWAIWRMHLNEQMGCGLSDRTDFKHMRQFLHSNPFYQQHSRDPSNGRYNGVRLLFSIPHARMKADLMDASHTGVGVAAGGGINKITNLDTEDTTTTYEQHNVAVNSDDHRTNSANSVSAGSPPVTHKSMSQVLPKALIGNKSSYHPVHPSIVTNDVPRARRSIRAPFKTVDRVHATLQKAVKDGNVLEKIKAFEMQAAAAHAESAAKLSGNSVFGCVSNNRMHFMASPIHSAAHRALSPTITHSIQHSISPMPIQYERTPPPPPQQPQQQQQHYIRSHRSRLIHPTRGHQDVSVGPMGGRQSRKGTHVLEPALGDIILRRRTPSQKTANDEDYSITAINSMPLPLPQGPSHRHHHHHHRASASRSRYRKETPHDRRTSSVHENVPKKSQPKLKTKQKQKQKETKPSASSKTTTRHRWLPGHKGTSVETEKIKQDVSNGKSNKNNKTKKKNTEQEEFDSKDQTKSSSAKSKKESSDNNRVYGVPNSSTVSEQSKFETISPQPPPRIDEENESDREEERLENKNHHTSPKPEENLSQDKKSDTNIERQSNKTEQHQKLSSADGEILSKVEDDNRFSRPTDDHAHRSELNDDDDECKSEGDVFIEESSLTNLNVPPQQPQSLVNVIRRYSSQCSDDKILLDRRWQWSKESGGLIDKGHPKKKQQKSTTSLTSKEDHTVYQTPKSEQILKSLHKKHASNKKQSILATAKTTSKVTSPPPNESNDEQSNTKQISKQILHAILNSMPNNQDQSTVNEFFENGPYTNPEDVMTNIVSTA</sequence>
<feature type="compositionally biased region" description="Basic and acidic residues" evidence="11">
    <location>
        <begin position="3320"/>
        <end position="3360"/>
    </location>
</feature>
<comment type="catalytic activity">
    <reaction evidence="8">
        <text>L-threonyl-[protein] + ATP = O-phospho-L-threonyl-[protein] + ADP + H(+)</text>
        <dbReference type="Rhea" id="RHEA:46608"/>
        <dbReference type="Rhea" id="RHEA-COMP:11060"/>
        <dbReference type="Rhea" id="RHEA-COMP:11605"/>
        <dbReference type="ChEBI" id="CHEBI:15378"/>
        <dbReference type="ChEBI" id="CHEBI:30013"/>
        <dbReference type="ChEBI" id="CHEBI:30616"/>
        <dbReference type="ChEBI" id="CHEBI:61977"/>
        <dbReference type="ChEBI" id="CHEBI:456216"/>
        <dbReference type="EC" id="2.7.11.1"/>
    </reaction>
</comment>
<feature type="compositionally biased region" description="Basic and acidic residues" evidence="11">
    <location>
        <begin position="2617"/>
        <end position="2631"/>
    </location>
</feature>
<feature type="compositionally biased region" description="Basic and acidic residues" evidence="11">
    <location>
        <begin position="3255"/>
        <end position="3268"/>
    </location>
</feature>
<keyword evidence="4" id="KW-0547">Nucleotide-binding</keyword>
<evidence type="ECO:0000256" key="10">
    <source>
        <dbReference type="PROSITE-ProRule" id="PRU00459"/>
    </source>
</evidence>
<dbReference type="GO" id="GO:0005509">
    <property type="term" value="F:calcium ion binding"/>
    <property type="evidence" value="ECO:0007669"/>
    <property type="project" value="InterPro"/>
</dbReference>
<dbReference type="InterPro" id="IPR036388">
    <property type="entry name" value="WH-like_DNA-bd_sf"/>
</dbReference>
<evidence type="ECO:0000256" key="3">
    <source>
        <dbReference type="ARBA" id="ARBA00022737"/>
    </source>
</evidence>
<dbReference type="InterPro" id="IPR027417">
    <property type="entry name" value="P-loop_NTPase"/>
</dbReference>
<dbReference type="PROSITE" id="PS50222">
    <property type="entry name" value="EF_HAND_2"/>
    <property type="match status" value="1"/>
</dbReference>
<feature type="compositionally biased region" description="Polar residues" evidence="11">
    <location>
        <begin position="3289"/>
        <end position="3304"/>
    </location>
</feature>
<evidence type="ECO:0000259" key="12">
    <source>
        <dbReference type="PROSITE" id="PS50222"/>
    </source>
</evidence>
<dbReference type="Pfam" id="PF16095">
    <property type="entry name" value="COR-A"/>
    <property type="match status" value="1"/>
</dbReference>
<dbReference type="Proteomes" id="UP000663848">
    <property type="component" value="Unassembled WGS sequence"/>
</dbReference>
<feature type="compositionally biased region" description="Basic and acidic residues" evidence="11">
    <location>
        <begin position="3174"/>
        <end position="3191"/>
    </location>
</feature>
<dbReference type="GO" id="GO:0005524">
    <property type="term" value="F:ATP binding"/>
    <property type="evidence" value="ECO:0007669"/>
    <property type="project" value="UniProtKB-KW"/>
</dbReference>
<comment type="caution">
    <text evidence="14">The sequence shown here is derived from an EMBL/GenBank/DDBJ whole genome shotgun (WGS) entry which is preliminary data.</text>
</comment>
<feature type="compositionally biased region" description="Basic residues" evidence="11">
    <location>
        <begin position="2764"/>
        <end position="2776"/>
    </location>
</feature>
<keyword evidence="7" id="KW-0342">GTP-binding</keyword>
<dbReference type="Gene3D" id="3.40.50.300">
    <property type="entry name" value="P-loop containing nucleotide triphosphate hydrolases"/>
    <property type="match status" value="1"/>
</dbReference>
<evidence type="ECO:0000259" key="13">
    <source>
        <dbReference type="PROSITE" id="PS51424"/>
    </source>
</evidence>
<dbReference type="Gene3D" id="2.30.30.140">
    <property type="match status" value="1"/>
</dbReference>
<dbReference type="SUPFAM" id="SSF52200">
    <property type="entry name" value="Toll/Interleukin receptor TIR domain"/>
    <property type="match status" value="1"/>
</dbReference>
<dbReference type="InterPro" id="IPR020859">
    <property type="entry name" value="ROC"/>
</dbReference>
<dbReference type="Pfam" id="PF08477">
    <property type="entry name" value="Roc"/>
    <property type="match status" value="1"/>
</dbReference>
<dbReference type="InterPro" id="IPR035897">
    <property type="entry name" value="Toll_tir_struct_dom_sf"/>
</dbReference>
<evidence type="ECO:0000256" key="7">
    <source>
        <dbReference type="ARBA" id="ARBA00023134"/>
    </source>
</evidence>
<evidence type="ECO:0000256" key="9">
    <source>
        <dbReference type="ARBA" id="ARBA00048679"/>
    </source>
</evidence>
<evidence type="ECO:0000256" key="11">
    <source>
        <dbReference type="SAM" id="MobiDB-lite"/>
    </source>
</evidence>
<organism evidence="14 15">
    <name type="scientific">Rotaria socialis</name>
    <dbReference type="NCBI Taxonomy" id="392032"/>
    <lineage>
        <taxon>Eukaryota</taxon>
        <taxon>Metazoa</taxon>
        <taxon>Spiralia</taxon>
        <taxon>Gnathifera</taxon>
        <taxon>Rotifera</taxon>
        <taxon>Eurotatoria</taxon>
        <taxon>Bdelloidea</taxon>
        <taxon>Philodinida</taxon>
        <taxon>Philodinidae</taxon>
        <taxon>Rotaria</taxon>
    </lineage>
</organism>
<evidence type="ECO:0000256" key="1">
    <source>
        <dbReference type="ARBA" id="ARBA00012513"/>
    </source>
</evidence>